<protein>
    <submittedName>
        <fullName evidence="1">Uncharacterized protein</fullName>
    </submittedName>
</protein>
<dbReference type="HOGENOM" id="CLU_1852205_0_0_0"/>
<dbReference type="Proteomes" id="UP000027982">
    <property type="component" value="Chromosome"/>
</dbReference>
<keyword evidence="2" id="KW-1185">Reference proteome</keyword>
<sequence length="138" mass="15534">MSLNQYAAERRLRIFDELRAGRSPSEGSFDEAVLREARAKGQPQMGSTTYAPDAILFEFIYPNPTGAPILLEVRLDPPERIVFMPVPSWVVESIWQGEISGSAHFESDAYAMLETFRQSLEPDRNSEQFEARPAIGRG</sequence>
<dbReference type="RefSeq" id="WP_025226166.1">
    <property type="nucleotide sequence ID" value="NZ_CP007139.1"/>
</dbReference>
<gene>
    <name evidence="1" type="ORF">OP10G_1877</name>
</gene>
<dbReference type="AlphaFoldDB" id="A0A068NR55"/>
<dbReference type="OrthoDB" id="9804674at2"/>
<reference evidence="1 2" key="1">
    <citation type="journal article" date="2014" name="PLoS ONE">
        <title>The first complete genome sequence of the class fimbriimonadia in the phylum armatimonadetes.</title>
        <authorList>
            <person name="Hu Z.Y."/>
            <person name="Wang Y.Z."/>
            <person name="Im W.T."/>
            <person name="Wang S.Y."/>
            <person name="Zhao G.P."/>
            <person name="Zheng H.J."/>
            <person name="Quan Z.X."/>
        </authorList>
    </citation>
    <scope>NUCLEOTIDE SEQUENCE [LARGE SCALE GENOMIC DNA]</scope>
    <source>
        <strain evidence="1">Gsoil 348</strain>
    </source>
</reference>
<evidence type="ECO:0000313" key="1">
    <source>
        <dbReference type="EMBL" id="AIE85245.1"/>
    </source>
</evidence>
<proteinExistence type="predicted"/>
<name>A0A068NR55_FIMGI</name>
<accession>A0A068NR55</accession>
<dbReference type="KEGG" id="fgi:OP10G_1877"/>
<dbReference type="STRING" id="661478.OP10G_1877"/>
<dbReference type="EMBL" id="CP007139">
    <property type="protein sequence ID" value="AIE85245.1"/>
    <property type="molecule type" value="Genomic_DNA"/>
</dbReference>
<evidence type="ECO:0000313" key="2">
    <source>
        <dbReference type="Proteomes" id="UP000027982"/>
    </source>
</evidence>
<organism evidence="1 2">
    <name type="scientific">Fimbriimonas ginsengisoli Gsoil 348</name>
    <dbReference type="NCBI Taxonomy" id="661478"/>
    <lineage>
        <taxon>Bacteria</taxon>
        <taxon>Bacillati</taxon>
        <taxon>Armatimonadota</taxon>
        <taxon>Fimbriimonadia</taxon>
        <taxon>Fimbriimonadales</taxon>
        <taxon>Fimbriimonadaceae</taxon>
        <taxon>Fimbriimonas</taxon>
    </lineage>
</organism>